<keyword evidence="2" id="KW-0479">Metal-binding</keyword>
<reference evidence="13" key="2">
    <citation type="submission" date="2025-09" db="UniProtKB">
        <authorList>
            <consortium name="Ensembl"/>
        </authorList>
    </citation>
    <scope>IDENTIFICATION</scope>
</reference>
<dbReference type="GO" id="GO:0001817">
    <property type="term" value="P:regulation of cytokine production"/>
    <property type="evidence" value="ECO:0007669"/>
    <property type="project" value="TreeGrafter"/>
</dbReference>
<comment type="subcellular location">
    <subcellularLocation>
        <location evidence="1">Nucleus</location>
    </subcellularLocation>
</comment>
<proteinExistence type="predicted"/>
<keyword evidence="3" id="KW-0677">Repeat</keyword>
<dbReference type="PROSITE" id="PS50157">
    <property type="entry name" value="ZINC_FINGER_C2H2_2"/>
    <property type="match status" value="6"/>
</dbReference>
<dbReference type="GO" id="GO:0008270">
    <property type="term" value="F:zinc ion binding"/>
    <property type="evidence" value="ECO:0007669"/>
    <property type="project" value="UniProtKB-KW"/>
</dbReference>
<keyword evidence="14" id="KW-1185">Reference proteome</keyword>
<evidence type="ECO:0000256" key="9">
    <source>
        <dbReference type="ARBA" id="ARBA00023242"/>
    </source>
</evidence>
<evidence type="ECO:0000256" key="1">
    <source>
        <dbReference type="ARBA" id="ARBA00004123"/>
    </source>
</evidence>
<dbReference type="PROSITE" id="PS00028">
    <property type="entry name" value="ZINC_FINGER_C2H2_1"/>
    <property type="match status" value="3"/>
</dbReference>
<keyword evidence="8" id="KW-0804">Transcription</keyword>
<reference evidence="13" key="1">
    <citation type="submission" date="2025-08" db="UniProtKB">
        <authorList>
            <consortium name="Ensembl"/>
        </authorList>
    </citation>
    <scope>IDENTIFICATION</scope>
</reference>
<evidence type="ECO:0000256" key="6">
    <source>
        <dbReference type="ARBA" id="ARBA00023015"/>
    </source>
</evidence>
<accession>A0A8C0GK74</accession>
<keyword evidence="4 10" id="KW-0863">Zinc-finger</keyword>
<feature type="domain" description="C2H2-type" evidence="12">
    <location>
        <begin position="334"/>
        <end position="361"/>
    </location>
</feature>
<dbReference type="GO" id="GO:0001227">
    <property type="term" value="F:DNA-binding transcription repressor activity, RNA polymerase II-specific"/>
    <property type="evidence" value="ECO:0007669"/>
    <property type="project" value="TreeGrafter"/>
</dbReference>
<evidence type="ECO:0000256" key="3">
    <source>
        <dbReference type="ARBA" id="ARBA00022737"/>
    </source>
</evidence>
<dbReference type="Proteomes" id="UP000694404">
    <property type="component" value="Unplaced"/>
</dbReference>
<feature type="compositionally biased region" description="Basic and acidic residues" evidence="11">
    <location>
        <begin position="84"/>
        <end position="93"/>
    </location>
</feature>
<feature type="domain" description="C2H2-type" evidence="12">
    <location>
        <begin position="231"/>
        <end position="258"/>
    </location>
</feature>
<dbReference type="GO" id="GO:0000978">
    <property type="term" value="F:RNA polymerase II cis-regulatory region sequence-specific DNA binding"/>
    <property type="evidence" value="ECO:0007669"/>
    <property type="project" value="TreeGrafter"/>
</dbReference>
<evidence type="ECO:0000256" key="10">
    <source>
        <dbReference type="PROSITE-ProRule" id="PRU00042"/>
    </source>
</evidence>
<dbReference type="PANTHER" id="PTHR24399">
    <property type="entry name" value="ZINC FINGER AND BTB DOMAIN-CONTAINING"/>
    <property type="match status" value="1"/>
</dbReference>
<dbReference type="Pfam" id="PF00096">
    <property type="entry name" value="zf-C2H2"/>
    <property type="match status" value="3"/>
</dbReference>
<dbReference type="InterPro" id="IPR036236">
    <property type="entry name" value="Znf_C2H2_sf"/>
</dbReference>
<dbReference type="SMART" id="SM00355">
    <property type="entry name" value="ZnF_C2H2"/>
    <property type="match status" value="5"/>
</dbReference>
<feature type="domain" description="C2H2-type" evidence="12">
    <location>
        <begin position="278"/>
        <end position="305"/>
    </location>
</feature>
<evidence type="ECO:0000259" key="12">
    <source>
        <dbReference type="PROSITE" id="PS50157"/>
    </source>
</evidence>
<evidence type="ECO:0000256" key="4">
    <source>
        <dbReference type="ARBA" id="ARBA00022771"/>
    </source>
</evidence>
<dbReference type="PANTHER" id="PTHR24399:SF73">
    <property type="entry name" value="ZINC FINGER PROTEIN 572"/>
    <property type="match status" value="1"/>
</dbReference>
<feature type="region of interest" description="Disordered" evidence="11">
    <location>
        <begin position="28"/>
        <end position="123"/>
    </location>
</feature>
<dbReference type="GeneTree" id="ENSGT01150000286944"/>
<evidence type="ECO:0000313" key="13">
    <source>
        <dbReference type="Ensembl" id="ENSCABP00000010156.1"/>
    </source>
</evidence>
<sequence>RDAAARTLAGLRPGSRKRLAAAAVTLAPRLPARSPSPGGWCWEPGALAAAGRGESPAGPFPLLPRSLSQARAEPPAPARPPRGPLEEGERDRTPAPPGCRGGAQRLRVRQAGSGAPQERRNYPQCLEQAESWGSWHRSERLLGNYPGKKVDESSNGEGEEDPRAQQTNAKEETPWHYLQCGKGFIVRSQLVTHRTIHTGEKPLQCLDHGESFNKLSDLNNHGRSHTGEKPSQSLECGKCFISKTQIVRRQLSHTGERPHKRKSNLVEHQAIHTEERPHKCLDCGKSFIERSNLVKHQACHTKERLHKCLECGKSFIRKSHLVEHQAVHTGERPHKCLDCGKSFKRRSNLIIHGGIHTRCKLL</sequence>
<evidence type="ECO:0000256" key="11">
    <source>
        <dbReference type="SAM" id="MobiDB-lite"/>
    </source>
</evidence>
<evidence type="ECO:0000256" key="8">
    <source>
        <dbReference type="ARBA" id="ARBA00023163"/>
    </source>
</evidence>
<organism evidence="13 14">
    <name type="scientific">Chelonoidis abingdonii</name>
    <name type="common">Abingdon island giant tortoise</name>
    <name type="synonym">Testudo abingdonii</name>
    <dbReference type="NCBI Taxonomy" id="106734"/>
    <lineage>
        <taxon>Eukaryota</taxon>
        <taxon>Metazoa</taxon>
        <taxon>Chordata</taxon>
        <taxon>Craniata</taxon>
        <taxon>Vertebrata</taxon>
        <taxon>Euteleostomi</taxon>
        <taxon>Archelosauria</taxon>
        <taxon>Testudinata</taxon>
        <taxon>Testudines</taxon>
        <taxon>Cryptodira</taxon>
        <taxon>Durocryptodira</taxon>
        <taxon>Testudinoidea</taxon>
        <taxon>Testudinidae</taxon>
        <taxon>Chelonoidis</taxon>
    </lineage>
</organism>
<dbReference type="InterPro" id="IPR013087">
    <property type="entry name" value="Znf_C2H2_type"/>
</dbReference>
<name>A0A8C0GK74_CHEAB</name>
<protein>
    <recommendedName>
        <fullName evidence="12">C2H2-type domain-containing protein</fullName>
    </recommendedName>
</protein>
<dbReference type="FunFam" id="3.30.160.60:FF:000358">
    <property type="entry name" value="zinc finger protein 24"/>
    <property type="match status" value="2"/>
</dbReference>
<keyword evidence="5" id="KW-0862">Zinc</keyword>
<feature type="domain" description="C2H2-type" evidence="12">
    <location>
        <begin position="175"/>
        <end position="202"/>
    </location>
</feature>
<dbReference type="Ensembl" id="ENSCABT00000011125.1">
    <property type="protein sequence ID" value="ENSCABP00000010156.1"/>
    <property type="gene ID" value="ENSCABG00000007612.1"/>
</dbReference>
<keyword evidence="7" id="KW-0238">DNA-binding</keyword>
<feature type="domain" description="C2H2-type" evidence="12">
    <location>
        <begin position="203"/>
        <end position="230"/>
    </location>
</feature>
<dbReference type="GO" id="GO:0005654">
    <property type="term" value="C:nucleoplasm"/>
    <property type="evidence" value="ECO:0007669"/>
    <property type="project" value="TreeGrafter"/>
</dbReference>
<keyword evidence="6" id="KW-0805">Transcription regulation</keyword>
<dbReference type="Gene3D" id="3.30.160.60">
    <property type="entry name" value="Classic Zinc Finger"/>
    <property type="match status" value="6"/>
</dbReference>
<dbReference type="FunFam" id="3.30.160.60:FF:002343">
    <property type="entry name" value="Zinc finger protein 33A"/>
    <property type="match status" value="1"/>
</dbReference>
<evidence type="ECO:0000313" key="14">
    <source>
        <dbReference type="Proteomes" id="UP000694404"/>
    </source>
</evidence>
<feature type="domain" description="C2H2-type" evidence="12">
    <location>
        <begin position="306"/>
        <end position="333"/>
    </location>
</feature>
<dbReference type="SUPFAM" id="SSF57667">
    <property type="entry name" value="beta-beta-alpha zinc fingers"/>
    <property type="match status" value="4"/>
</dbReference>
<evidence type="ECO:0000256" key="7">
    <source>
        <dbReference type="ARBA" id="ARBA00023125"/>
    </source>
</evidence>
<dbReference type="AlphaFoldDB" id="A0A8C0GK74"/>
<dbReference type="GO" id="GO:0002682">
    <property type="term" value="P:regulation of immune system process"/>
    <property type="evidence" value="ECO:0007669"/>
    <property type="project" value="TreeGrafter"/>
</dbReference>
<evidence type="ECO:0000256" key="2">
    <source>
        <dbReference type="ARBA" id="ARBA00022723"/>
    </source>
</evidence>
<dbReference type="FunFam" id="3.30.160.60:FF:000506">
    <property type="entry name" value="Zinc finger protein 23"/>
    <property type="match status" value="1"/>
</dbReference>
<feature type="compositionally biased region" description="Pro residues" evidence="11">
    <location>
        <begin position="74"/>
        <end position="83"/>
    </location>
</feature>
<feature type="region of interest" description="Disordered" evidence="11">
    <location>
        <begin position="142"/>
        <end position="172"/>
    </location>
</feature>
<keyword evidence="9" id="KW-0539">Nucleus</keyword>
<evidence type="ECO:0000256" key="5">
    <source>
        <dbReference type="ARBA" id="ARBA00022833"/>
    </source>
</evidence>